<name>A0A9D4YU59_CHLVU</name>
<comment type="caution">
    <text evidence="1">The sequence shown here is derived from an EMBL/GenBank/DDBJ whole genome shotgun (WGS) entry which is preliminary data.</text>
</comment>
<proteinExistence type="predicted"/>
<dbReference type="EMBL" id="SIDB01000011">
    <property type="protein sequence ID" value="KAI3426136.1"/>
    <property type="molecule type" value="Genomic_DNA"/>
</dbReference>
<sequence length="176" mass="19202">MLVLAASSERSGQAAMTLRDACRSKRVPPEEVLAALRQVEAANQQQAMVQGFPSALTGKWRLVFSSPSPIKQWQYIPIPEFAEIDADAGTISLVSILGPVLSNSFKGSCTFDQDPASGRFVMNFSFSSAEARWFGRWNTKSEVGLKRKSYTFFLLDGDLAAANSSGGPKTLMSREQ</sequence>
<gene>
    <name evidence="1" type="ORF">D9Q98_008515</name>
</gene>
<dbReference type="PANTHER" id="PTHR35690">
    <property type="entry name" value="OS01G0363500 PROTEIN"/>
    <property type="match status" value="1"/>
</dbReference>
<dbReference type="Proteomes" id="UP001055712">
    <property type="component" value="Unassembled WGS sequence"/>
</dbReference>
<protein>
    <recommendedName>
        <fullName evidence="3">Plastid lipid-associated protein/fibrillin conserved domain-containing protein</fullName>
    </recommendedName>
</protein>
<evidence type="ECO:0000313" key="2">
    <source>
        <dbReference type="Proteomes" id="UP001055712"/>
    </source>
</evidence>
<dbReference type="AlphaFoldDB" id="A0A9D4YU59"/>
<accession>A0A9D4YU59</accession>
<keyword evidence="2" id="KW-1185">Reference proteome</keyword>
<evidence type="ECO:0008006" key="3">
    <source>
        <dbReference type="Google" id="ProtNLM"/>
    </source>
</evidence>
<dbReference type="OrthoDB" id="44190at2759"/>
<reference evidence="1" key="1">
    <citation type="journal article" date="2019" name="Plant J.">
        <title>Chlorella vulgaris genome assembly and annotation reveals the molecular basis for metabolic acclimation to high light conditions.</title>
        <authorList>
            <person name="Cecchin M."/>
            <person name="Marcolungo L."/>
            <person name="Rossato M."/>
            <person name="Girolomoni L."/>
            <person name="Cosentino E."/>
            <person name="Cuine S."/>
            <person name="Li-Beisson Y."/>
            <person name="Delledonne M."/>
            <person name="Ballottari M."/>
        </authorList>
    </citation>
    <scope>NUCLEOTIDE SEQUENCE</scope>
    <source>
        <strain evidence="1">211/11P</strain>
    </source>
</reference>
<organism evidence="1 2">
    <name type="scientific">Chlorella vulgaris</name>
    <name type="common">Green alga</name>
    <dbReference type="NCBI Taxonomy" id="3077"/>
    <lineage>
        <taxon>Eukaryota</taxon>
        <taxon>Viridiplantae</taxon>
        <taxon>Chlorophyta</taxon>
        <taxon>core chlorophytes</taxon>
        <taxon>Trebouxiophyceae</taxon>
        <taxon>Chlorellales</taxon>
        <taxon>Chlorellaceae</taxon>
        <taxon>Chlorella clade</taxon>
        <taxon>Chlorella</taxon>
    </lineage>
</organism>
<dbReference type="PANTHER" id="PTHR35690:SF1">
    <property type="entry name" value="OS01G0363500 PROTEIN"/>
    <property type="match status" value="1"/>
</dbReference>
<evidence type="ECO:0000313" key="1">
    <source>
        <dbReference type="EMBL" id="KAI3426136.1"/>
    </source>
</evidence>
<reference evidence="1" key="2">
    <citation type="submission" date="2020-11" db="EMBL/GenBank/DDBJ databases">
        <authorList>
            <person name="Cecchin M."/>
            <person name="Marcolungo L."/>
            <person name="Rossato M."/>
            <person name="Girolomoni L."/>
            <person name="Cosentino E."/>
            <person name="Cuine S."/>
            <person name="Li-Beisson Y."/>
            <person name="Delledonne M."/>
            <person name="Ballottari M."/>
        </authorList>
    </citation>
    <scope>NUCLEOTIDE SEQUENCE</scope>
    <source>
        <strain evidence="1">211/11P</strain>
        <tissue evidence="1">Whole cell</tissue>
    </source>
</reference>